<reference evidence="3 4" key="1">
    <citation type="submission" date="2018-11" db="EMBL/GenBank/DDBJ databases">
        <title>Saccharopolyspora rhizosphaerae sp. nov., an actinomycete isolated from rhizosphere soil in Thailand.</title>
        <authorList>
            <person name="Intra B."/>
            <person name="Euanorasetr J."/>
            <person name="Take A."/>
            <person name="Inahashi Y."/>
            <person name="Mori M."/>
            <person name="Panbangred W."/>
            <person name="Matsumoto A."/>
        </authorList>
    </citation>
    <scope>NUCLEOTIDE SEQUENCE [LARGE SCALE GENOMIC DNA]</scope>
    <source>
        <strain evidence="3 4">H219</strain>
    </source>
</reference>
<proteinExistence type="predicted"/>
<name>A0A426JZ97_9PSEU</name>
<feature type="coiled-coil region" evidence="1">
    <location>
        <begin position="100"/>
        <end position="130"/>
    </location>
</feature>
<dbReference type="Pfam" id="PF01551">
    <property type="entry name" value="Peptidase_M23"/>
    <property type="match status" value="1"/>
</dbReference>
<organism evidence="3 4">
    <name type="scientific">Saccharopolyspora rhizosphaerae</name>
    <dbReference type="NCBI Taxonomy" id="2492662"/>
    <lineage>
        <taxon>Bacteria</taxon>
        <taxon>Bacillati</taxon>
        <taxon>Actinomycetota</taxon>
        <taxon>Actinomycetes</taxon>
        <taxon>Pseudonocardiales</taxon>
        <taxon>Pseudonocardiaceae</taxon>
        <taxon>Saccharopolyspora</taxon>
    </lineage>
</organism>
<dbReference type="InterPro" id="IPR016047">
    <property type="entry name" value="M23ase_b-sheet_dom"/>
</dbReference>
<dbReference type="Proteomes" id="UP000274515">
    <property type="component" value="Unassembled WGS sequence"/>
</dbReference>
<dbReference type="RefSeq" id="WP_125089721.1">
    <property type="nucleotide sequence ID" value="NZ_RSAA01000007.1"/>
</dbReference>
<evidence type="ECO:0000313" key="4">
    <source>
        <dbReference type="Proteomes" id="UP000274515"/>
    </source>
</evidence>
<dbReference type="CDD" id="cd12797">
    <property type="entry name" value="M23_peptidase"/>
    <property type="match status" value="1"/>
</dbReference>
<dbReference type="InterPro" id="IPR050570">
    <property type="entry name" value="Cell_wall_metabolism_enzyme"/>
</dbReference>
<protein>
    <submittedName>
        <fullName evidence="3">M23 family metallopeptidase</fullName>
    </submittedName>
</protein>
<keyword evidence="1" id="KW-0175">Coiled coil</keyword>
<accession>A0A426JZ97</accession>
<dbReference type="SUPFAM" id="SSF51261">
    <property type="entry name" value="Duplicated hybrid motif"/>
    <property type="match status" value="1"/>
</dbReference>
<dbReference type="GO" id="GO:0004222">
    <property type="term" value="F:metalloendopeptidase activity"/>
    <property type="evidence" value="ECO:0007669"/>
    <property type="project" value="TreeGrafter"/>
</dbReference>
<evidence type="ECO:0000259" key="2">
    <source>
        <dbReference type="Pfam" id="PF01551"/>
    </source>
</evidence>
<feature type="domain" description="M23ase beta-sheet core" evidence="2">
    <location>
        <begin position="156"/>
        <end position="251"/>
    </location>
</feature>
<comment type="caution">
    <text evidence="3">The sequence shown here is derived from an EMBL/GenBank/DDBJ whole genome shotgun (WGS) entry which is preliminary data.</text>
</comment>
<evidence type="ECO:0000313" key="3">
    <source>
        <dbReference type="EMBL" id="RRO18372.1"/>
    </source>
</evidence>
<dbReference type="AlphaFoldDB" id="A0A426JZ97"/>
<gene>
    <name evidence="3" type="ORF">EIL87_09105</name>
</gene>
<dbReference type="InterPro" id="IPR011055">
    <property type="entry name" value="Dup_hybrid_motif"/>
</dbReference>
<dbReference type="PANTHER" id="PTHR21666:SF270">
    <property type="entry name" value="MUREIN HYDROLASE ACTIVATOR ENVC"/>
    <property type="match status" value="1"/>
</dbReference>
<dbReference type="PANTHER" id="PTHR21666">
    <property type="entry name" value="PEPTIDASE-RELATED"/>
    <property type="match status" value="1"/>
</dbReference>
<dbReference type="OrthoDB" id="1099523at2"/>
<sequence>MGKHRKEDRQPPMAGLPLRNKVVAAVVAGGAFAAVGQPLAANAGSEPQDRDVQPLADAKNLSTAVTGTQNSPAAVQLLQAQAPPQAEVQETAVREMAKARAIEAERIAQAEAARKAAQAEAEARRAAEEKARKAAGFHKPAEGRYTSGYGSRWGTSHRGIDIANKIGTPIYAVAPGEVVEAGPASGFGMWVRVEHDDGTVTVYGHVNTIVADEGQRVGAGEQIATMGNRGQSTGPHLHFEVHKNGSQKINPLPWLRERGIEVA</sequence>
<dbReference type="Gene3D" id="2.70.70.10">
    <property type="entry name" value="Glucose Permease (Domain IIA)"/>
    <property type="match status" value="1"/>
</dbReference>
<dbReference type="EMBL" id="RSAA01000007">
    <property type="protein sequence ID" value="RRO18372.1"/>
    <property type="molecule type" value="Genomic_DNA"/>
</dbReference>
<keyword evidence="4" id="KW-1185">Reference proteome</keyword>
<evidence type="ECO:0000256" key="1">
    <source>
        <dbReference type="SAM" id="Coils"/>
    </source>
</evidence>